<evidence type="ECO:0000313" key="5">
    <source>
        <dbReference type="EMBL" id="GAA1705574.1"/>
    </source>
</evidence>
<organism evidence="5 6">
    <name type="scientific">Microbacterium sediminicola</name>
    <dbReference type="NCBI Taxonomy" id="415210"/>
    <lineage>
        <taxon>Bacteria</taxon>
        <taxon>Bacillati</taxon>
        <taxon>Actinomycetota</taxon>
        <taxon>Actinomycetes</taxon>
        <taxon>Micrococcales</taxon>
        <taxon>Microbacteriaceae</taxon>
        <taxon>Microbacterium</taxon>
    </lineage>
</organism>
<comment type="caution">
    <text evidence="5">The sequence shown here is derived from an EMBL/GenBank/DDBJ whole genome shotgun (WGS) entry which is preliminary data.</text>
</comment>
<dbReference type="InterPro" id="IPR003439">
    <property type="entry name" value="ABC_transporter-like_ATP-bd"/>
</dbReference>
<dbReference type="GO" id="GO:0005524">
    <property type="term" value="F:ATP binding"/>
    <property type="evidence" value="ECO:0007669"/>
    <property type="project" value="UniProtKB-KW"/>
</dbReference>
<dbReference type="PANTHER" id="PTHR42788">
    <property type="entry name" value="TAURINE IMPORT ATP-BINDING PROTEIN-RELATED"/>
    <property type="match status" value="1"/>
</dbReference>
<dbReference type="InterPro" id="IPR027417">
    <property type="entry name" value="P-loop_NTPase"/>
</dbReference>
<proteinExistence type="predicted"/>
<evidence type="ECO:0000256" key="2">
    <source>
        <dbReference type="ARBA" id="ARBA00022741"/>
    </source>
</evidence>
<name>A0ABN2II81_9MICO</name>
<keyword evidence="1" id="KW-0813">Transport</keyword>
<dbReference type="SMART" id="SM00382">
    <property type="entry name" value="AAA"/>
    <property type="match status" value="1"/>
</dbReference>
<dbReference type="InterPro" id="IPR050166">
    <property type="entry name" value="ABC_transporter_ATP-bind"/>
</dbReference>
<dbReference type="EMBL" id="BAAAPL010000002">
    <property type="protein sequence ID" value="GAA1705574.1"/>
    <property type="molecule type" value="Genomic_DNA"/>
</dbReference>
<evidence type="ECO:0000313" key="6">
    <source>
        <dbReference type="Proteomes" id="UP001501690"/>
    </source>
</evidence>
<evidence type="ECO:0000256" key="1">
    <source>
        <dbReference type="ARBA" id="ARBA00022448"/>
    </source>
</evidence>
<keyword evidence="6" id="KW-1185">Reference proteome</keyword>
<dbReference type="InterPro" id="IPR003593">
    <property type="entry name" value="AAA+_ATPase"/>
</dbReference>
<dbReference type="PROSITE" id="PS50893">
    <property type="entry name" value="ABC_TRANSPORTER_2"/>
    <property type="match status" value="1"/>
</dbReference>
<keyword evidence="2" id="KW-0547">Nucleotide-binding</keyword>
<sequence>MTMMNSATEAPATATAALDFEHIGLTYQGGVEAVRDVTLAIEPGEFVSVVGPSGCGKSSLLSIAAGLQKPTVGTYERVSQPQFVFQEAALMPWRSVLQNVELMLELKGEARAVRREKAAAAIALVGLSGFESALPRQLSGGMKMRVSLARSLVCEPDVFLFDEPFGALDEITRERLQGELLRIRERSPFAGMFVTHSIAEACFLSDRVIVMTGRPGQIAAEFRVELDAPRDSELRFDEQFVELCHSVTRAMEG</sequence>
<gene>
    <name evidence="5" type="ORF">GCM10009808_24420</name>
</gene>
<protein>
    <submittedName>
        <fullName evidence="5">ABC transporter ATP-binding protein</fullName>
    </submittedName>
</protein>
<reference evidence="5 6" key="1">
    <citation type="journal article" date="2019" name="Int. J. Syst. Evol. Microbiol.">
        <title>The Global Catalogue of Microorganisms (GCM) 10K type strain sequencing project: providing services to taxonomists for standard genome sequencing and annotation.</title>
        <authorList>
            <consortium name="The Broad Institute Genomics Platform"/>
            <consortium name="The Broad Institute Genome Sequencing Center for Infectious Disease"/>
            <person name="Wu L."/>
            <person name="Ma J."/>
        </authorList>
    </citation>
    <scope>NUCLEOTIDE SEQUENCE [LARGE SCALE GENOMIC DNA]</scope>
    <source>
        <strain evidence="5 6">JCM 15577</strain>
    </source>
</reference>
<keyword evidence="3 5" id="KW-0067">ATP-binding</keyword>
<dbReference type="PROSITE" id="PS00211">
    <property type="entry name" value="ABC_TRANSPORTER_1"/>
    <property type="match status" value="1"/>
</dbReference>
<evidence type="ECO:0000256" key="3">
    <source>
        <dbReference type="ARBA" id="ARBA00022840"/>
    </source>
</evidence>
<dbReference type="PANTHER" id="PTHR42788:SF19">
    <property type="entry name" value="ALIPHATIC SULFONATES IMPORT ATP-BINDING PROTEIN SSUB 2"/>
    <property type="match status" value="1"/>
</dbReference>
<accession>A0ABN2II81</accession>
<dbReference type="InterPro" id="IPR017871">
    <property type="entry name" value="ABC_transporter-like_CS"/>
</dbReference>
<dbReference type="Proteomes" id="UP001501690">
    <property type="component" value="Unassembled WGS sequence"/>
</dbReference>
<dbReference type="Gene3D" id="3.40.50.300">
    <property type="entry name" value="P-loop containing nucleotide triphosphate hydrolases"/>
    <property type="match status" value="1"/>
</dbReference>
<dbReference type="Pfam" id="PF00005">
    <property type="entry name" value="ABC_tran"/>
    <property type="match status" value="1"/>
</dbReference>
<dbReference type="CDD" id="cd03293">
    <property type="entry name" value="ABC_NrtD_SsuB_transporters"/>
    <property type="match status" value="1"/>
</dbReference>
<dbReference type="RefSeq" id="WP_344073026.1">
    <property type="nucleotide sequence ID" value="NZ_BAAAPL010000002.1"/>
</dbReference>
<feature type="domain" description="ABC transporter" evidence="4">
    <location>
        <begin position="18"/>
        <end position="238"/>
    </location>
</feature>
<dbReference type="SUPFAM" id="SSF52540">
    <property type="entry name" value="P-loop containing nucleoside triphosphate hydrolases"/>
    <property type="match status" value="1"/>
</dbReference>
<evidence type="ECO:0000259" key="4">
    <source>
        <dbReference type="PROSITE" id="PS50893"/>
    </source>
</evidence>